<accession>A0AAU7SY15</accession>
<dbReference type="PIRSF" id="PIRSF005215">
    <property type="entry name" value="TehB"/>
    <property type="match status" value="1"/>
</dbReference>
<dbReference type="InterPro" id="IPR004537">
    <property type="entry name" value="Tellurite-R_MeTrfase_TehB"/>
</dbReference>
<dbReference type="Pfam" id="PF03848">
    <property type="entry name" value="TehB"/>
    <property type="match status" value="1"/>
</dbReference>
<name>A0AAU7SY15_9GAMM</name>
<dbReference type="AlphaFoldDB" id="A0AAU7SY15"/>
<dbReference type="InterPro" id="IPR029063">
    <property type="entry name" value="SAM-dependent_MTases_sf"/>
</dbReference>
<dbReference type="InterPro" id="IPR014710">
    <property type="entry name" value="RmlC-like_jellyroll"/>
</dbReference>
<dbReference type="Gene3D" id="2.60.120.10">
    <property type="entry name" value="Jelly Rolls"/>
    <property type="match status" value="1"/>
</dbReference>
<keyword evidence="3" id="KW-0489">Methyltransferase</keyword>
<dbReference type="SUPFAM" id="SSF53335">
    <property type="entry name" value="S-adenosyl-L-methionine-dependent methyltransferases"/>
    <property type="match status" value="1"/>
</dbReference>
<evidence type="ECO:0000313" key="3">
    <source>
        <dbReference type="EMBL" id="XBU15819.1"/>
    </source>
</evidence>
<sequence>MQQLICYKELPVWTQQSIPQGFKNQHNTKAGTWAKLTVFKGELHFAMLEESGAVKSEHVFSPEQQPPFIEPQAWHKIVSATDDIECQLQFYCLPQDYFTKKYQLSPTHSEILAATPYLQGGRALDVGCGQGRNTLYLSQHGFEVDAWDVNENSLQTLRQIIQAEQIDNIQVQQRDLNADQSITGRYDFICCTVVMMFLEAQTVKPLIAQMQQATNVNGFNLIVCAMDTDDLPAQPDFPFAFKQGELSALYEGWNIVKYNENVGELHRVDAQGNRIKQHFATLLAQRVSQ</sequence>
<dbReference type="EMBL" id="CP157981">
    <property type="protein sequence ID" value="XBU15819.1"/>
    <property type="molecule type" value="Genomic_DNA"/>
</dbReference>
<organism evidence="3">
    <name type="scientific">Acinetobacter sp. A1-4-2</name>
    <dbReference type="NCBI Taxonomy" id="3156489"/>
    <lineage>
        <taxon>Bacteria</taxon>
        <taxon>Pseudomonadati</taxon>
        <taxon>Pseudomonadota</taxon>
        <taxon>Gammaproteobacteria</taxon>
        <taxon>Moraxellales</taxon>
        <taxon>Moraxellaceae</taxon>
        <taxon>Acinetobacter</taxon>
    </lineage>
</organism>
<dbReference type="NCBIfam" id="TIGR00477">
    <property type="entry name" value="tehB"/>
    <property type="match status" value="1"/>
</dbReference>
<dbReference type="GO" id="GO:0032259">
    <property type="term" value="P:methylation"/>
    <property type="evidence" value="ECO:0007669"/>
    <property type="project" value="UniProtKB-KW"/>
</dbReference>
<dbReference type="GO" id="GO:0046690">
    <property type="term" value="P:response to tellurium ion"/>
    <property type="evidence" value="ECO:0007669"/>
    <property type="project" value="InterPro"/>
</dbReference>
<dbReference type="GO" id="GO:0005737">
    <property type="term" value="C:cytoplasm"/>
    <property type="evidence" value="ECO:0007669"/>
    <property type="project" value="InterPro"/>
</dbReference>
<dbReference type="InterPro" id="IPR015392">
    <property type="entry name" value="TehB/YeaR-like_dom"/>
</dbReference>
<dbReference type="InterPro" id="IPR014431">
    <property type="entry name" value="Tellurite-R_TehB-2"/>
</dbReference>
<protein>
    <submittedName>
        <fullName evidence="3">SAM-dependent methyltransferase TehB</fullName>
        <ecNumber evidence="3">2.1.1.-</ecNumber>
    </submittedName>
</protein>
<feature type="domain" description="TehB/YeaR-like" evidence="2">
    <location>
        <begin position="8"/>
        <end position="88"/>
    </location>
</feature>
<dbReference type="PANTHER" id="PTHR43861">
    <property type="entry name" value="TRANS-ACONITATE 2-METHYLTRANSFERASE-RELATED"/>
    <property type="match status" value="1"/>
</dbReference>
<dbReference type="Pfam" id="PF09313">
    <property type="entry name" value="TehB-like"/>
    <property type="match status" value="1"/>
</dbReference>
<dbReference type="SUPFAM" id="SSF51197">
    <property type="entry name" value="Clavaminate synthase-like"/>
    <property type="match status" value="1"/>
</dbReference>
<proteinExistence type="predicted"/>
<dbReference type="CDD" id="cd02440">
    <property type="entry name" value="AdoMet_MTases"/>
    <property type="match status" value="1"/>
</dbReference>
<feature type="domain" description="Tellurite resistance methyltransferase TehB-like" evidence="1">
    <location>
        <begin position="90"/>
        <end position="283"/>
    </location>
</feature>
<keyword evidence="3" id="KW-0808">Transferase</keyword>
<dbReference type="EC" id="2.1.1.-" evidence="3"/>
<evidence type="ECO:0000259" key="1">
    <source>
        <dbReference type="Pfam" id="PF03848"/>
    </source>
</evidence>
<gene>
    <name evidence="3" type="primary">tehB</name>
    <name evidence="3" type="ORF">ABJ384_01035</name>
</gene>
<dbReference type="Gene3D" id="3.40.50.150">
    <property type="entry name" value="Vaccinia Virus protein VP39"/>
    <property type="match status" value="1"/>
</dbReference>
<reference evidence="3" key="1">
    <citation type="submission" date="2024-06" db="EMBL/GenBank/DDBJ databases">
        <authorList>
            <person name="Song Z."/>
        </authorList>
    </citation>
    <scope>NUCLEOTIDE SEQUENCE</scope>
    <source>
        <strain evidence="3">A1-4-2</strain>
    </source>
</reference>
<dbReference type="NCBIfam" id="NF008992">
    <property type="entry name" value="PRK12335.1"/>
    <property type="match status" value="1"/>
</dbReference>
<dbReference type="NCBIfam" id="NF008405">
    <property type="entry name" value="PRK11207.1"/>
    <property type="match status" value="1"/>
</dbReference>
<evidence type="ECO:0000259" key="2">
    <source>
        <dbReference type="Pfam" id="PF09313"/>
    </source>
</evidence>
<dbReference type="InterPro" id="IPR015985">
    <property type="entry name" value="TehB-like_dom"/>
</dbReference>
<dbReference type="RefSeq" id="WP_349928371.1">
    <property type="nucleotide sequence ID" value="NZ_CP157981.1"/>
</dbReference>
<dbReference type="GO" id="GO:0008757">
    <property type="term" value="F:S-adenosylmethionine-dependent methyltransferase activity"/>
    <property type="evidence" value="ECO:0007669"/>
    <property type="project" value="InterPro"/>
</dbReference>